<protein>
    <recommendedName>
        <fullName evidence="4">WNK lysine deficient protein kinase 2</fullName>
    </recommendedName>
</protein>
<evidence type="ECO:0000313" key="2">
    <source>
        <dbReference type="Ensembl" id="ENSSANP00000074709.1"/>
    </source>
</evidence>
<reference evidence="2" key="1">
    <citation type="submission" date="2025-08" db="UniProtKB">
        <authorList>
            <consortium name="Ensembl"/>
        </authorList>
    </citation>
    <scope>IDENTIFICATION</scope>
</reference>
<accession>A0A671QVB4</accession>
<dbReference type="Proteomes" id="UP000472260">
    <property type="component" value="Unassembled WGS sequence"/>
</dbReference>
<name>A0A671QVB4_9TELE</name>
<organism evidence="2 3">
    <name type="scientific">Sinocyclocheilus anshuiensis</name>
    <dbReference type="NCBI Taxonomy" id="1608454"/>
    <lineage>
        <taxon>Eukaryota</taxon>
        <taxon>Metazoa</taxon>
        <taxon>Chordata</taxon>
        <taxon>Craniata</taxon>
        <taxon>Vertebrata</taxon>
        <taxon>Euteleostomi</taxon>
        <taxon>Actinopterygii</taxon>
        <taxon>Neopterygii</taxon>
        <taxon>Teleostei</taxon>
        <taxon>Ostariophysi</taxon>
        <taxon>Cypriniformes</taxon>
        <taxon>Cyprinidae</taxon>
        <taxon>Cyprininae</taxon>
        <taxon>Sinocyclocheilus</taxon>
    </lineage>
</organism>
<dbReference type="AlphaFoldDB" id="A0A671QVB4"/>
<feature type="compositionally biased region" description="Polar residues" evidence="1">
    <location>
        <begin position="1"/>
        <end position="14"/>
    </location>
</feature>
<keyword evidence="3" id="KW-1185">Reference proteome</keyword>
<dbReference type="Ensembl" id="ENSSANT00000079435.1">
    <property type="protein sequence ID" value="ENSSANP00000074709.1"/>
    <property type="gene ID" value="ENSSANG00000037246.1"/>
</dbReference>
<evidence type="ECO:0000256" key="1">
    <source>
        <dbReference type="SAM" id="MobiDB-lite"/>
    </source>
</evidence>
<proteinExistence type="predicted"/>
<evidence type="ECO:0008006" key="4">
    <source>
        <dbReference type="Google" id="ProtNLM"/>
    </source>
</evidence>
<feature type="region of interest" description="Disordered" evidence="1">
    <location>
        <begin position="1"/>
        <end position="80"/>
    </location>
</feature>
<reference evidence="2" key="2">
    <citation type="submission" date="2025-09" db="UniProtKB">
        <authorList>
            <consortium name="Ensembl"/>
        </authorList>
    </citation>
    <scope>IDENTIFICATION</scope>
</reference>
<sequence length="236" mass="25773">GHRSTSKSQSNSYSAPPDLYQDTTTSFPEARPTMPCAQSLLSADGTAQYLSSDTGEEGQSETPSVKPTSPAPAPSECSGGDFMKRAVAFLRHSGHSSSVQSSDSPPCPLVNGHAPSVSGHAHSAYVSSDNDSEFEDTDMKRELQKLREKHMKEISELQAHQRGEIEQLYSRLGRPFPPSMGFLHAVPPTGRCRRASKHKLKGSRLLNPMVQQLRNNRSNTICFGVSLWDTPLPRIP</sequence>
<evidence type="ECO:0000313" key="3">
    <source>
        <dbReference type="Proteomes" id="UP000472260"/>
    </source>
</evidence>